<sequence length="532" mass="54265">MRHATNRCTTVRPRPLAVVLPALWALAVLVWELIVPSPVHVPQLLSAAPVIACAAGRRTEVLLAGVFALAALVPLDVASGPGSTGYRLGAYGTLAVTVTAGWLAAKRRSRLHGDLVRTREIASVAQQAVVQPVPSRMGPLTLATGYLSATRGAAVGGDLYGAVAVPWGVRLVIGDVRGHGLAAIGTVSAALGVFREAAHDEPSLSGVLRRLERGFGRVRSAGAEGAEEFLTVLLLEVRPDGSVSALSCGHPWPYLMARPDATEPDAVRPGTGPTTPVRPRPAPGAAGQPGARGRADAGTAGAAARGPVTDDGPSGGAGGGAGEAEPGHGGPESRADGAERGVEAGRGAADGRRADGAEPRAGGAESRSSGAGCRAGGRAEARGRGAEVGPCGGELLFDGGAAGDVWPGGGGAWRAVPLSEAEPLPPLGLFPLPARLPAPVTARLAPREGLFLCTDGASDARNVRRDFFPLDEVVRVAARLREPREVVALVREALLRHSGGHLTDDVALLALRHEPCVPSRPAEREPEAHASR</sequence>
<feature type="compositionally biased region" description="Low complexity" evidence="2">
    <location>
        <begin position="359"/>
        <end position="376"/>
    </location>
</feature>
<proteinExistence type="predicted"/>
<dbReference type="InterPro" id="IPR036457">
    <property type="entry name" value="PPM-type-like_dom_sf"/>
</dbReference>
<name>A0A4Y3RCE0_STRCI</name>
<organism evidence="4 5">
    <name type="scientific">Streptomyces cacaoi</name>
    <dbReference type="NCBI Taxonomy" id="1898"/>
    <lineage>
        <taxon>Bacteria</taxon>
        <taxon>Bacillati</taxon>
        <taxon>Actinomycetota</taxon>
        <taxon>Actinomycetes</taxon>
        <taxon>Kitasatosporales</taxon>
        <taxon>Streptomycetaceae</taxon>
        <taxon>Streptomyces</taxon>
    </lineage>
</organism>
<dbReference type="Pfam" id="PF07228">
    <property type="entry name" value="SpoIIE"/>
    <property type="match status" value="2"/>
</dbReference>
<dbReference type="OrthoDB" id="5177934at2"/>
<dbReference type="RefSeq" id="WP_141275750.1">
    <property type="nucleotide sequence ID" value="NZ_BJMM01000050.1"/>
</dbReference>
<evidence type="ECO:0000256" key="1">
    <source>
        <dbReference type="ARBA" id="ARBA00022801"/>
    </source>
</evidence>
<evidence type="ECO:0000313" key="4">
    <source>
        <dbReference type="EMBL" id="GEB53410.1"/>
    </source>
</evidence>
<dbReference type="PANTHER" id="PTHR43156">
    <property type="entry name" value="STAGE II SPORULATION PROTEIN E-RELATED"/>
    <property type="match status" value="1"/>
</dbReference>
<dbReference type="InterPro" id="IPR001932">
    <property type="entry name" value="PPM-type_phosphatase-like_dom"/>
</dbReference>
<accession>A0A4Y3RCE0</accession>
<feature type="compositionally biased region" description="Gly residues" evidence="2">
    <location>
        <begin position="313"/>
        <end position="330"/>
    </location>
</feature>
<protein>
    <recommendedName>
        <fullName evidence="3">PPM-type phosphatase domain-containing protein</fullName>
    </recommendedName>
</protein>
<gene>
    <name evidence="4" type="ORF">SCA03_59610</name>
</gene>
<dbReference type="Gene3D" id="3.60.40.10">
    <property type="entry name" value="PPM-type phosphatase domain"/>
    <property type="match status" value="2"/>
</dbReference>
<dbReference type="GO" id="GO:0016791">
    <property type="term" value="F:phosphatase activity"/>
    <property type="evidence" value="ECO:0007669"/>
    <property type="project" value="TreeGrafter"/>
</dbReference>
<feature type="compositionally biased region" description="Basic and acidic residues" evidence="2">
    <location>
        <begin position="331"/>
        <end position="358"/>
    </location>
</feature>
<feature type="compositionally biased region" description="Low complexity" evidence="2">
    <location>
        <begin position="283"/>
        <end position="306"/>
    </location>
</feature>
<dbReference type="SMART" id="SM00331">
    <property type="entry name" value="PP2C_SIG"/>
    <property type="match status" value="1"/>
</dbReference>
<dbReference type="PANTHER" id="PTHR43156:SF2">
    <property type="entry name" value="STAGE II SPORULATION PROTEIN E"/>
    <property type="match status" value="1"/>
</dbReference>
<evidence type="ECO:0000313" key="5">
    <source>
        <dbReference type="Proteomes" id="UP000319210"/>
    </source>
</evidence>
<feature type="domain" description="PPM-type phosphatase" evidence="3">
    <location>
        <begin position="140"/>
        <end position="513"/>
    </location>
</feature>
<feature type="region of interest" description="Disordered" evidence="2">
    <location>
        <begin position="259"/>
        <end position="388"/>
    </location>
</feature>
<dbReference type="EMBL" id="BJMM01000050">
    <property type="protein sequence ID" value="GEB53410.1"/>
    <property type="molecule type" value="Genomic_DNA"/>
</dbReference>
<keyword evidence="1" id="KW-0378">Hydrolase</keyword>
<dbReference type="Proteomes" id="UP000319210">
    <property type="component" value="Unassembled WGS sequence"/>
</dbReference>
<evidence type="ECO:0000256" key="2">
    <source>
        <dbReference type="SAM" id="MobiDB-lite"/>
    </source>
</evidence>
<evidence type="ECO:0000259" key="3">
    <source>
        <dbReference type="SMART" id="SM00331"/>
    </source>
</evidence>
<dbReference type="InterPro" id="IPR052016">
    <property type="entry name" value="Bact_Sigma-Reg"/>
</dbReference>
<reference evidence="4 5" key="1">
    <citation type="submission" date="2019-06" db="EMBL/GenBank/DDBJ databases">
        <title>Whole genome shotgun sequence of Streptomyces cacaoi subsp. cacaoi NBRC 12748.</title>
        <authorList>
            <person name="Hosoyama A."/>
            <person name="Uohara A."/>
            <person name="Ohji S."/>
            <person name="Ichikawa N."/>
        </authorList>
    </citation>
    <scope>NUCLEOTIDE SEQUENCE [LARGE SCALE GENOMIC DNA]</scope>
    <source>
        <strain evidence="4 5">NBRC 12748</strain>
    </source>
</reference>
<dbReference type="AlphaFoldDB" id="A0A4Y3RCE0"/>
<comment type="caution">
    <text evidence="4">The sequence shown here is derived from an EMBL/GenBank/DDBJ whole genome shotgun (WGS) entry which is preliminary data.</text>
</comment>
<keyword evidence="5" id="KW-1185">Reference proteome</keyword>